<proteinExistence type="predicted"/>
<dbReference type="EMBL" id="NIBU01000105">
    <property type="protein sequence ID" value="PHM27824.1"/>
    <property type="molecule type" value="Genomic_DNA"/>
</dbReference>
<keyword evidence="2" id="KW-1185">Reference proteome</keyword>
<comment type="caution">
    <text evidence="1">The sequence shown here is derived from an EMBL/GenBank/DDBJ whole genome shotgun (WGS) entry which is preliminary data.</text>
</comment>
<sequence>MEKKNKVFKTHNELDADESILLKDDSDDDTSPHASYLLRDTHGRTLCFDDGDDDLAYMGSEEYSAHFIVLQLRDKKLPKNSIKVTGEYNDDKYLMYAYDNSIDKDSTQIFWHTRNSNIDDSRISFNKEYVKTENGLKQYRLVWNNQGTDMFLFSHSHDEKFAWLTADKKKYSRFTLHADFIKETWIRLISAISKKGGQLL</sequence>
<gene>
    <name evidence="1" type="ORF">Xinn_03927</name>
</gene>
<name>A0A2G0MZB0_9GAMM</name>
<organism evidence="1 2">
    <name type="scientific">Xenorhabdus innexi</name>
    <dbReference type="NCBI Taxonomy" id="290109"/>
    <lineage>
        <taxon>Bacteria</taxon>
        <taxon>Pseudomonadati</taxon>
        <taxon>Pseudomonadota</taxon>
        <taxon>Gammaproteobacteria</taxon>
        <taxon>Enterobacterales</taxon>
        <taxon>Morganellaceae</taxon>
        <taxon>Xenorhabdus</taxon>
    </lineage>
</organism>
<protein>
    <submittedName>
        <fullName evidence="1">Uncharacterized protein</fullName>
    </submittedName>
</protein>
<dbReference type="Proteomes" id="UP000224871">
    <property type="component" value="Unassembled WGS sequence"/>
</dbReference>
<accession>A0A2G0MZB0</accession>
<evidence type="ECO:0000313" key="1">
    <source>
        <dbReference type="EMBL" id="PHM27824.1"/>
    </source>
</evidence>
<evidence type="ECO:0000313" key="2">
    <source>
        <dbReference type="Proteomes" id="UP000224871"/>
    </source>
</evidence>
<dbReference type="RefSeq" id="WP_099137768.1">
    <property type="nucleotide sequence ID" value="NZ_CAWNQC010000008.1"/>
</dbReference>
<reference evidence="1 2" key="1">
    <citation type="journal article" date="2017" name="Nat. Microbiol.">
        <title>Natural product diversity associated with the nematode symbionts Photorhabdus and Xenorhabdus.</title>
        <authorList>
            <person name="Tobias N.J."/>
            <person name="Wolff H."/>
            <person name="Djahanschiri B."/>
            <person name="Grundmann F."/>
            <person name="Kronenwerth M."/>
            <person name="Shi Y.M."/>
            <person name="Simonyi S."/>
            <person name="Grun P."/>
            <person name="Shapiro-Ilan D."/>
            <person name="Pidot S.J."/>
            <person name="Stinear T.P."/>
            <person name="Ebersberger I."/>
            <person name="Bode H.B."/>
        </authorList>
    </citation>
    <scope>NUCLEOTIDE SEQUENCE [LARGE SCALE GENOMIC DNA]</scope>
    <source>
        <strain evidence="1 2">DSM 16336</strain>
    </source>
</reference>